<dbReference type="EMBL" id="CP107906">
    <property type="protein sequence ID" value="WUG92111.1"/>
    <property type="molecule type" value="Genomic_DNA"/>
</dbReference>
<proteinExistence type="predicted"/>
<dbReference type="RefSeq" id="WP_328336538.1">
    <property type="nucleotide sequence ID" value="NZ_CP107906.1"/>
</dbReference>
<gene>
    <name evidence="1" type="ORF">OHB29_03205</name>
</gene>
<organism evidence="1 2">
    <name type="scientific">Streptomyces violaceus</name>
    <name type="common">Streptomyces venezuelae</name>
    <dbReference type="NCBI Taxonomy" id="1936"/>
    <lineage>
        <taxon>Bacteria</taxon>
        <taxon>Bacillati</taxon>
        <taxon>Actinomycetota</taxon>
        <taxon>Actinomycetes</taxon>
        <taxon>Kitasatosporales</taxon>
        <taxon>Streptomycetaceae</taxon>
        <taxon>Streptomyces</taxon>
    </lineage>
</organism>
<reference evidence="1 2" key="1">
    <citation type="submission" date="2022-10" db="EMBL/GenBank/DDBJ databases">
        <title>The complete genomes of actinobacterial strains from the NBC collection.</title>
        <authorList>
            <person name="Joergensen T.S."/>
            <person name="Alvarez Arevalo M."/>
            <person name="Sterndorff E.B."/>
            <person name="Faurdal D."/>
            <person name="Vuksanovic O."/>
            <person name="Mourched A.-S."/>
            <person name="Charusanti P."/>
            <person name="Shaw S."/>
            <person name="Blin K."/>
            <person name="Weber T."/>
        </authorList>
    </citation>
    <scope>NUCLEOTIDE SEQUENCE [LARGE SCALE GENOMIC DNA]</scope>
    <source>
        <strain evidence="1 2">NBC_00456</strain>
    </source>
</reference>
<name>A0ABZ1NKA7_STRVL</name>
<accession>A0ABZ1NKA7</accession>
<dbReference type="Proteomes" id="UP001341259">
    <property type="component" value="Chromosome"/>
</dbReference>
<keyword evidence="2" id="KW-1185">Reference proteome</keyword>
<sequence length="60" mass="6680">MPTQVGIADLRGWVDDGSIVAPWIDGRPLRPRHQYETVNLNDQRVREYFAALVGCAGAQV</sequence>
<evidence type="ECO:0000313" key="1">
    <source>
        <dbReference type="EMBL" id="WUG92111.1"/>
    </source>
</evidence>
<protein>
    <submittedName>
        <fullName evidence="1">Uncharacterized protein</fullName>
    </submittedName>
</protein>
<evidence type="ECO:0000313" key="2">
    <source>
        <dbReference type="Proteomes" id="UP001341259"/>
    </source>
</evidence>